<dbReference type="GO" id="GO:0015074">
    <property type="term" value="P:DNA integration"/>
    <property type="evidence" value="ECO:0007669"/>
    <property type="project" value="InterPro"/>
</dbReference>
<dbReference type="PROSITE" id="PS50994">
    <property type="entry name" value="INTEGRASE"/>
    <property type="match status" value="1"/>
</dbReference>
<reference evidence="3 5" key="2">
    <citation type="submission" date="2017-03" db="EMBL/GenBank/DDBJ databases">
        <title>Complete sequence of Clostridium formicaceticum DSM 92.</title>
        <authorList>
            <person name="Poehlein A."/>
            <person name="Karl M."/>
            <person name="Bengelsdorf F.R."/>
            <person name="Duerre P."/>
            <person name="Daniel R."/>
        </authorList>
    </citation>
    <scope>NUCLEOTIDE SEQUENCE [LARGE SCALE GENOMIC DNA]</scope>
    <source>
        <strain evidence="3 5">DSM 92</strain>
    </source>
</reference>
<dbReference type="AlphaFoldDB" id="A0AAC9RNU5"/>
<gene>
    <name evidence="3" type="primary">tnsB_1</name>
    <name evidence="2" type="ORF">BJL90_02885</name>
    <name evidence="3" type="ORF">CLFO_38180</name>
</gene>
<protein>
    <submittedName>
        <fullName evidence="2">DNA-binding protein</fullName>
    </submittedName>
    <submittedName>
        <fullName evidence="3">Transposon Tn7 transposition protein TnsB</fullName>
    </submittedName>
</protein>
<dbReference type="SUPFAM" id="SSF53098">
    <property type="entry name" value="Ribonuclease H-like"/>
    <property type="match status" value="1"/>
</dbReference>
<keyword evidence="2" id="KW-0238">DNA-binding</keyword>
<evidence type="ECO:0000259" key="1">
    <source>
        <dbReference type="PROSITE" id="PS50994"/>
    </source>
</evidence>
<dbReference type="GO" id="GO:0003677">
    <property type="term" value="F:DNA binding"/>
    <property type="evidence" value="ECO:0007669"/>
    <property type="project" value="UniProtKB-KW"/>
</dbReference>
<evidence type="ECO:0000313" key="4">
    <source>
        <dbReference type="Proteomes" id="UP000177894"/>
    </source>
</evidence>
<evidence type="ECO:0000313" key="2">
    <source>
        <dbReference type="EMBL" id="AOY74998.1"/>
    </source>
</evidence>
<keyword evidence="4" id="KW-1185">Reference proteome</keyword>
<name>A0AAC9RNU5_9CLOT</name>
<dbReference type="InterPro" id="IPR001584">
    <property type="entry name" value="Integrase_cat-core"/>
</dbReference>
<dbReference type="Pfam" id="PF09299">
    <property type="entry name" value="Mu-transpos_C"/>
    <property type="match status" value="1"/>
</dbReference>
<proteinExistence type="predicted"/>
<reference evidence="2 4" key="1">
    <citation type="submission" date="2016-10" db="EMBL/GenBank/DDBJ databases">
        <title>Complete Genome Sequence of Acetogen Clostridium formicoaceticum ATCC 27076.</title>
        <authorList>
            <person name="Bao T."/>
            <person name="Cheng C."/>
            <person name="Zhao J."/>
            <person name="Yang S.-T."/>
            <person name="Wang J."/>
            <person name="Wang M."/>
        </authorList>
    </citation>
    <scope>NUCLEOTIDE SEQUENCE [LARGE SCALE GENOMIC DNA]</scope>
    <source>
        <strain evidence="2 4">ATCC 27076</strain>
    </source>
</reference>
<dbReference type="Proteomes" id="UP000177894">
    <property type="component" value="Chromosome"/>
</dbReference>
<dbReference type="RefSeq" id="WP_070964118.1">
    <property type="nucleotide sequence ID" value="NZ_CP017603.1"/>
</dbReference>
<evidence type="ECO:0000313" key="5">
    <source>
        <dbReference type="Proteomes" id="UP000192478"/>
    </source>
</evidence>
<dbReference type="InterPro" id="IPR015378">
    <property type="entry name" value="Transposase-like_Mu_C"/>
</dbReference>
<dbReference type="Gene3D" id="3.30.420.10">
    <property type="entry name" value="Ribonuclease H-like superfamily/Ribonuclease H"/>
    <property type="match status" value="1"/>
</dbReference>
<dbReference type="Proteomes" id="UP000192478">
    <property type="component" value="Chromosome"/>
</dbReference>
<evidence type="ECO:0000313" key="3">
    <source>
        <dbReference type="EMBL" id="ARE89411.1"/>
    </source>
</evidence>
<dbReference type="InterPro" id="IPR036397">
    <property type="entry name" value="RNaseH_sf"/>
</dbReference>
<dbReference type="InterPro" id="IPR012337">
    <property type="entry name" value="RNaseH-like_sf"/>
</dbReference>
<dbReference type="EMBL" id="CP020559">
    <property type="protein sequence ID" value="ARE89411.1"/>
    <property type="molecule type" value="Genomic_DNA"/>
</dbReference>
<accession>A0AAC9RNU5</accession>
<organism evidence="3 5">
    <name type="scientific">Clostridium formicaceticum</name>
    <dbReference type="NCBI Taxonomy" id="1497"/>
    <lineage>
        <taxon>Bacteria</taxon>
        <taxon>Bacillati</taxon>
        <taxon>Bacillota</taxon>
        <taxon>Clostridia</taxon>
        <taxon>Eubacteriales</taxon>
        <taxon>Clostridiaceae</taxon>
        <taxon>Clostridium</taxon>
    </lineage>
</organism>
<sequence>MIAVNTLIRWKKTDEVEKIERILWIDRKQDIAYVIDIFLNNSPFSRCVSEIEGAISEYTALLYEDDPFTKIIHEEDISELAKERRDKAWQIICELIAQEPMIFVPKARKELIMKYAKFHNVHEKTVYKYLKNYWIRGKTINALLPDYYRCGGPGKEKSSGAAKRGRKRMNKELLGEGINVDEEIKQVFRAAINKFYNTKAQNSLKLAYELMRKEFFVSDYKTENGILIPIIKPDNEVPTYAQFKYWFEKERNIKKEITLRKSAKKYEQQNRAIIGNSTVEALGPGSIYQIDATVGDIYLVSRFNRNWIIGRPVIYVAIDVFSRAIAGLYIGLEGPSWIGAMMALENTASNKVEFCKRFDIEIEENQWPVHHLPEAILADRGELEGKNIENLINGLHIKIQNTPPYRADWKGIVEQHFKITNTRVKPFLPGTIDSNVRERGDKDYRLDAKLDIFQFTQIMIKCALYHNNHHYLKNYCREEMMINDDVKCIPRELWNWGIENRSGKLRQVSEEIVKLNLMPTATATVTGKGIKFKNLYYGSSITLKERWFEKARNKGSWRVNVCYDPRNLDYIYIRNPNEMDFDKCYLLEYQSGYQDKSYEEIEYLIEKEKIDAKIASEKDLQNKIELITEIEHIVKESDKQLKMNKKTEESDRKRLGGIRKNRKIERMLNRESETFELKQEKVNINSQVIDLEIKEKKSNAVNDLELLRKKQKEALSKIHE</sequence>
<dbReference type="EMBL" id="CP017603">
    <property type="protein sequence ID" value="AOY74998.1"/>
    <property type="molecule type" value="Genomic_DNA"/>
</dbReference>
<feature type="domain" description="Integrase catalytic" evidence="1">
    <location>
        <begin position="280"/>
        <end position="424"/>
    </location>
</feature>
<dbReference type="KEGG" id="cfm:BJL90_02885"/>